<dbReference type="Proteomes" id="UP000019050">
    <property type="component" value="Unassembled WGS sequence"/>
</dbReference>
<comment type="caution">
    <text evidence="8">The sequence shown here is derived from an EMBL/GenBank/DDBJ whole genome shotgun (WGS) entry which is preliminary data.</text>
</comment>
<dbReference type="EMBL" id="ACIN03000013">
    <property type="protein sequence ID" value="ESK65215.1"/>
    <property type="molecule type" value="Genomic_DNA"/>
</dbReference>
<dbReference type="InterPro" id="IPR003740">
    <property type="entry name" value="YitT"/>
</dbReference>
<feature type="transmembrane region" description="Helical" evidence="6">
    <location>
        <begin position="61"/>
        <end position="85"/>
    </location>
</feature>
<keyword evidence="5 6" id="KW-0472">Membrane</keyword>
<evidence type="ECO:0000256" key="2">
    <source>
        <dbReference type="ARBA" id="ARBA00022475"/>
    </source>
</evidence>
<dbReference type="PANTHER" id="PTHR33545:SF5">
    <property type="entry name" value="UPF0750 MEMBRANE PROTEIN YITT"/>
    <property type="match status" value="1"/>
</dbReference>
<feature type="transmembrane region" description="Helical" evidence="6">
    <location>
        <begin position="116"/>
        <end position="138"/>
    </location>
</feature>
<dbReference type="Pfam" id="PF02588">
    <property type="entry name" value="YitT_membrane"/>
    <property type="match status" value="1"/>
</dbReference>
<evidence type="ECO:0000313" key="9">
    <source>
        <dbReference type="Proteomes" id="UP000019050"/>
    </source>
</evidence>
<reference evidence="8" key="1">
    <citation type="submission" date="2013-06" db="EMBL/GenBank/DDBJ databases">
        <authorList>
            <person name="Weinstock G."/>
            <person name="Sodergren E."/>
            <person name="Clifton S."/>
            <person name="Fulton L."/>
            <person name="Fulton B."/>
            <person name="Courtney L."/>
            <person name="Fronick C."/>
            <person name="Harrison M."/>
            <person name="Strong C."/>
            <person name="Farmer C."/>
            <person name="Delahaunty K."/>
            <person name="Markovic C."/>
            <person name="Hall O."/>
            <person name="Minx P."/>
            <person name="Tomlinson C."/>
            <person name="Mitreva M."/>
            <person name="Nelson J."/>
            <person name="Hou S."/>
            <person name="Wollam A."/>
            <person name="Pepin K.H."/>
            <person name="Johnson M."/>
            <person name="Bhonagiri V."/>
            <person name="Nash W.E."/>
            <person name="Warren W."/>
            <person name="Chinwalla A."/>
            <person name="Mardis E.R."/>
            <person name="Wilson R.K."/>
        </authorList>
    </citation>
    <scope>NUCLEOTIDE SEQUENCE [LARGE SCALE GENOMIC DNA]</scope>
    <source>
        <strain evidence="8">ATCC 49176</strain>
    </source>
</reference>
<keyword evidence="2" id="KW-1003">Cell membrane</keyword>
<feature type="transmembrane region" description="Helical" evidence="6">
    <location>
        <begin position="20"/>
        <end position="41"/>
    </location>
</feature>
<evidence type="ECO:0000256" key="5">
    <source>
        <dbReference type="ARBA" id="ARBA00023136"/>
    </source>
</evidence>
<dbReference type="Gene3D" id="3.30.70.120">
    <property type="match status" value="1"/>
</dbReference>
<feature type="transmembrane region" description="Helical" evidence="6">
    <location>
        <begin position="159"/>
        <end position="177"/>
    </location>
</feature>
<comment type="subcellular location">
    <subcellularLocation>
        <location evidence="1">Cell membrane</location>
        <topology evidence="1">Multi-pass membrane protein</topology>
    </subcellularLocation>
</comment>
<dbReference type="PIRSF" id="PIRSF006483">
    <property type="entry name" value="Membrane_protein_YitT"/>
    <property type="match status" value="1"/>
</dbReference>
<keyword evidence="9" id="KW-1185">Reference proteome</keyword>
<evidence type="ECO:0000256" key="4">
    <source>
        <dbReference type="ARBA" id="ARBA00022989"/>
    </source>
</evidence>
<proteinExistence type="predicted"/>
<dbReference type="PANTHER" id="PTHR33545">
    <property type="entry name" value="UPF0750 MEMBRANE PROTEIN YITT-RELATED"/>
    <property type="match status" value="1"/>
</dbReference>
<dbReference type="OrthoDB" id="2417289at2"/>
<dbReference type="InterPro" id="IPR051461">
    <property type="entry name" value="UPF0750_membrane"/>
</dbReference>
<dbReference type="eggNOG" id="COG1284">
    <property type="taxonomic scope" value="Bacteria"/>
</dbReference>
<protein>
    <recommendedName>
        <fullName evidence="7">DUF2179 domain-containing protein</fullName>
    </recommendedName>
</protein>
<dbReference type="AlphaFoldDB" id="W1Q293"/>
<feature type="transmembrane region" description="Helical" evidence="6">
    <location>
        <begin position="183"/>
        <end position="201"/>
    </location>
</feature>
<feature type="transmembrane region" description="Helical" evidence="6">
    <location>
        <begin position="92"/>
        <end position="110"/>
    </location>
</feature>
<gene>
    <name evidence="8" type="ORF">GCWU000182_001376</name>
</gene>
<feature type="domain" description="DUF2179" evidence="7">
    <location>
        <begin position="230"/>
        <end position="284"/>
    </location>
</feature>
<sequence length="301" mass="32803">MLTSFVRSSQGQRILSGLVLWLSALCFAVALNLFYVPNLIFSNGVPGLAQIILAVFKDTPLANLLTAGNLYFILNIPLMILSWLYLGRRFSILTVTSIFLSTLVSNWVPIQQVTDNTLLAAIAGGVISGIGVGLLIKFGMSSGGFDIIALLIAKKTGRNVGFMSFLTNGLVIVGAGFLNSWEYALYSCIAIFIAGMVIDAIHTGEQRLTAFVICQDPNQVVKAIQERVIRGVTLLEGQGAFSHQPKQVLMVVLSRYELYDLQQAVLSVDSQAFINVVQSTMVTGNFLNREQQADFRKESVV</sequence>
<dbReference type="GeneID" id="84817879"/>
<name>W1Q293_ABIDE</name>
<keyword evidence="3 6" id="KW-0812">Transmembrane</keyword>
<organism evidence="8 9">
    <name type="scientific">Abiotrophia defectiva ATCC 49176</name>
    <dbReference type="NCBI Taxonomy" id="592010"/>
    <lineage>
        <taxon>Bacteria</taxon>
        <taxon>Bacillati</taxon>
        <taxon>Bacillota</taxon>
        <taxon>Bacilli</taxon>
        <taxon>Lactobacillales</taxon>
        <taxon>Aerococcaceae</taxon>
        <taxon>Abiotrophia</taxon>
    </lineage>
</organism>
<dbReference type="Pfam" id="PF10035">
    <property type="entry name" value="DUF2179"/>
    <property type="match status" value="1"/>
</dbReference>
<accession>W1Q293</accession>
<evidence type="ECO:0000256" key="6">
    <source>
        <dbReference type="SAM" id="Phobius"/>
    </source>
</evidence>
<dbReference type="GO" id="GO:0005886">
    <property type="term" value="C:plasma membrane"/>
    <property type="evidence" value="ECO:0007669"/>
    <property type="project" value="UniProtKB-SubCell"/>
</dbReference>
<dbReference type="InterPro" id="IPR015867">
    <property type="entry name" value="N-reg_PII/ATP_PRibTrfase_C"/>
</dbReference>
<evidence type="ECO:0000313" key="8">
    <source>
        <dbReference type="EMBL" id="ESK65215.1"/>
    </source>
</evidence>
<evidence type="ECO:0000256" key="3">
    <source>
        <dbReference type="ARBA" id="ARBA00022692"/>
    </source>
</evidence>
<dbReference type="STRING" id="592010.GCWU000182_001376"/>
<keyword evidence="4 6" id="KW-1133">Transmembrane helix</keyword>
<dbReference type="InterPro" id="IPR019264">
    <property type="entry name" value="DUF2179"/>
</dbReference>
<evidence type="ECO:0000259" key="7">
    <source>
        <dbReference type="Pfam" id="PF10035"/>
    </source>
</evidence>
<dbReference type="CDD" id="cd16379">
    <property type="entry name" value="YitT_C_like"/>
    <property type="match status" value="1"/>
</dbReference>
<evidence type="ECO:0000256" key="1">
    <source>
        <dbReference type="ARBA" id="ARBA00004651"/>
    </source>
</evidence>
<dbReference type="HOGENOM" id="CLU_063199_1_0_9"/>
<dbReference type="RefSeq" id="WP_023392018.1">
    <property type="nucleotide sequence ID" value="NZ_KI535340.1"/>
</dbReference>